<feature type="domain" description="GST N-terminal" evidence="2">
    <location>
        <begin position="1"/>
        <end position="81"/>
    </location>
</feature>
<evidence type="ECO:0000313" key="5">
    <source>
        <dbReference type="Proteomes" id="UP000319732"/>
    </source>
</evidence>
<dbReference type="Gene3D" id="3.40.30.10">
    <property type="entry name" value="Glutaredoxin"/>
    <property type="match status" value="1"/>
</dbReference>
<dbReference type="GO" id="GO:0005737">
    <property type="term" value="C:cytoplasm"/>
    <property type="evidence" value="ECO:0007669"/>
    <property type="project" value="InterPro"/>
</dbReference>
<sequence>MELYTYYRSSAAYRVRIALNLKGIAHRLVPVDLLAGEHHSDSYKAIQPQGFVPALKTERGDYISQSTAILEYLEAQYPQPPLLPADSYAAATVRSWASIIACDIHPLNNLRVLKYLTGELQVDEQQKNTWYRHWIETGFTALESQVRAAPYCFGEQVTLADVYLVPQVYNARRFDTDMTAYPKIEAICAACNGLPAFDKAKPESQADAP</sequence>
<dbReference type="PROSITE" id="PS50405">
    <property type="entry name" value="GST_CTER"/>
    <property type="match status" value="1"/>
</dbReference>
<dbReference type="SUPFAM" id="SSF52833">
    <property type="entry name" value="Thioredoxin-like"/>
    <property type="match status" value="1"/>
</dbReference>
<organism evidence="4 5">
    <name type="scientific">Exilibacterium tricleocarpae</name>
    <dbReference type="NCBI Taxonomy" id="2591008"/>
    <lineage>
        <taxon>Bacteria</taxon>
        <taxon>Pseudomonadati</taxon>
        <taxon>Pseudomonadota</taxon>
        <taxon>Gammaproteobacteria</taxon>
        <taxon>Cellvibrionales</taxon>
        <taxon>Cellvibrionaceae</taxon>
        <taxon>Exilibacterium</taxon>
    </lineage>
</organism>
<comment type="similarity">
    <text evidence="1">Belongs to the GST superfamily. Zeta family.</text>
</comment>
<dbReference type="GO" id="GO:0016034">
    <property type="term" value="F:maleylacetoacetate isomerase activity"/>
    <property type="evidence" value="ECO:0007669"/>
    <property type="project" value="UniProtKB-EC"/>
</dbReference>
<dbReference type="Proteomes" id="UP000319732">
    <property type="component" value="Unassembled WGS sequence"/>
</dbReference>
<dbReference type="Pfam" id="PF13410">
    <property type="entry name" value="GST_C_2"/>
    <property type="match status" value="1"/>
</dbReference>
<dbReference type="OrthoDB" id="509852at2"/>
<dbReference type="RefSeq" id="WP_142904682.1">
    <property type="nucleotide sequence ID" value="NZ_ML660093.1"/>
</dbReference>
<dbReference type="InterPro" id="IPR005955">
    <property type="entry name" value="GST_Zeta"/>
</dbReference>
<dbReference type="SFLD" id="SFLDS00019">
    <property type="entry name" value="Glutathione_Transferase_(cytos"/>
    <property type="match status" value="1"/>
</dbReference>
<dbReference type="PANTHER" id="PTHR42673">
    <property type="entry name" value="MALEYLACETOACETATE ISOMERASE"/>
    <property type="match status" value="1"/>
</dbReference>
<dbReference type="SUPFAM" id="SSF47616">
    <property type="entry name" value="GST C-terminal domain-like"/>
    <property type="match status" value="1"/>
</dbReference>
<evidence type="ECO:0000259" key="2">
    <source>
        <dbReference type="PROSITE" id="PS50404"/>
    </source>
</evidence>
<dbReference type="PANTHER" id="PTHR42673:SF21">
    <property type="entry name" value="GLUTATHIONE S-TRANSFERASE YFCF"/>
    <property type="match status" value="1"/>
</dbReference>
<proteinExistence type="inferred from homology"/>
<keyword evidence="4" id="KW-0413">Isomerase</keyword>
<dbReference type="InterPro" id="IPR034330">
    <property type="entry name" value="GST_Zeta_C"/>
</dbReference>
<dbReference type="NCBIfam" id="TIGR01262">
    <property type="entry name" value="maiA"/>
    <property type="match status" value="1"/>
</dbReference>
<reference evidence="4 5" key="1">
    <citation type="submission" date="2019-06" db="EMBL/GenBank/DDBJ databases">
        <title>Whole genome sequence for Cellvibrionaceae sp. R142.</title>
        <authorList>
            <person name="Wang G."/>
        </authorList>
    </citation>
    <scope>NUCLEOTIDE SEQUENCE [LARGE SCALE GENOMIC DNA]</scope>
    <source>
        <strain evidence="4 5">R142</strain>
    </source>
</reference>
<dbReference type="CDD" id="cd03191">
    <property type="entry name" value="GST_C_Zeta"/>
    <property type="match status" value="1"/>
</dbReference>
<dbReference type="PROSITE" id="PS50404">
    <property type="entry name" value="GST_NTER"/>
    <property type="match status" value="1"/>
</dbReference>
<protein>
    <submittedName>
        <fullName evidence="4">Maleylacetoacetate isomerase</fullName>
        <ecNumber evidence="4">5.2.1.2</ecNumber>
    </submittedName>
</protein>
<evidence type="ECO:0000256" key="1">
    <source>
        <dbReference type="ARBA" id="ARBA00010007"/>
    </source>
</evidence>
<dbReference type="GO" id="GO:0004364">
    <property type="term" value="F:glutathione transferase activity"/>
    <property type="evidence" value="ECO:0007669"/>
    <property type="project" value="TreeGrafter"/>
</dbReference>
<dbReference type="GO" id="GO:0006559">
    <property type="term" value="P:L-phenylalanine catabolic process"/>
    <property type="evidence" value="ECO:0007669"/>
    <property type="project" value="TreeGrafter"/>
</dbReference>
<dbReference type="InterPro" id="IPR036282">
    <property type="entry name" value="Glutathione-S-Trfase_C_sf"/>
</dbReference>
<name>A0A545TNP4_9GAMM</name>
<dbReference type="InterPro" id="IPR004045">
    <property type="entry name" value="Glutathione_S-Trfase_N"/>
</dbReference>
<dbReference type="CDD" id="cd03042">
    <property type="entry name" value="GST_N_Zeta"/>
    <property type="match status" value="1"/>
</dbReference>
<evidence type="ECO:0000259" key="3">
    <source>
        <dbReference type="PROSITE" id="PS50405"/>
    </source>
</evidence>
<dbReference type="GO" id="GO:0006749">
    <property type="term" value="P:glutathione metabolic process"/>
    <property type="evidence" value="ECO:0007669"/>
    <property type="project" value="TreeGrafter"/>
</dbReference>
<dbReference type="EC" id="5.2.1.2" evidence="4"/>
<feature type="domain" description="GST C-terminal" evidence="3">
    <location>
        <begin position="86"/>
        <end position="209"/>
    </location>
</feature>
<keyword evidence="5" id="KW-1185">Reference proteome</keyword>
<dbReference type="InterPro" id="IPR040079">
    <property type="entry name" value="Glutathione_S-Trfase"/>
</dbReference>
<dbReference type="Pfam" id="PF13417">
    <property type="entry name" value="GST_N_3"/>
    <property type="match status" value="1"/>
</dbReference>
<dbReference type="FunFam" id="1.20.1050.10:FF:000017">
    <property type="entry name" value="Maleylacetoacetate isomerase"/>
    <property type="match status" value="1"/>
</dbReference>
<dbReference type="InterPro" id="IPR010987">
    <property type="entry name" value="Glutathione-S-Trfase_C-like"/>
</dbReference>
<dbReference type="InterPro" id="IPR034333">
    <property type="entry name" value="GST_Zeta_N"/>
</dbReference>
<dbReference type="SFLD" id="SFLDG00358">
    <property type="entry name" value="Main_(cytGST)"/>
    <property type="match status" value="1"/>
</dbReference>
<accession>A0A545TNP4</accession>
<comment type="caution">
    <text evidence="4">The sequence shown here is derived from an EMBL/GenBank/DDBJ whole genome shotgun (WGS) entry which is preliminary data.</text>
</comment>
<dbReference type="InterPro" id="IPR036249">
    <property type="entry name" value="Thioredoxin-like_sf"/>
</dbReference>
<gene>
    <name evidence="4" type="primary">maiA</name>
    <name evidence="4" type="ORF">FKG94_12575</name>
</gene>
<dbReference type="EMBL" id="VHSG01000012">
    <property type="protein sequence ID" value="TQV78847.1"/>
    <property type="molecule type" value="Genomic_DNA"/>
</dbReference>
<evidence type="ECO:0000313" key="4">
    <source>
        <dbReference type="EMBL" id="TQV78847.1"/>
    </source>
</evidence>
<dbReference type="Gene3D" id="1.20.1050.10">
    <property type="match status" value="1"/>
</dbReference>
<dbReference type="AlphaFoldDB" id="A0A545TNP4"/>